<accession>A0A7C8YSC9</accession>
<reference evidence="1" key="2">
    <citation type="submission" date="2020-07" db="EMBL/GenBank/DDBJ databases">
        <authorList>
            <person name="Vera ALvarez R."/>
            <person name="Arias-Moreno D.M."/>
            <person name="Jimenez-Jacinto V."/>
            <person name="Jimenez-Bremont J.F."/>
            <person name="Swaminathan K."/>
            <person name="Moose S.P."/>
            <person name="Guerrero-Gonzalez M.L."/>
            <person name="Marino-Ramirez L."/>
            <person name="Landsman D."/>
            <person name="Rodriguez-Kessler M."/>
            <person name="Delgado-Sanchez P."/>
        </authorList>
    </citation>
    <scope>NUCLEOTIDE SEQUENCE</scope>
    <source>
        <tissue evidence="1">Cladode</tissue>
    </source>
</reference>
<evidence type="ECO:0000313" key="1">
    <source>
        <dbReference type="EMBL" id="MBA4625051.1"/>
    </source>
</evidence>
<name>A0A7C8YSC9_OPUST</name>
<dbReference type="AlphaFoldDB" id="A0A7C8YSC9"/>
<proteinExistence type="predicted"/>
<protein>
    <submittedName>
        <fullName evidence="1">Uncharacterized protein</fullName>
    </submittedName>
</protein>
<organism evidence="1">
    <name type="scientific">Opuntia streptacantha</name>
    <name type="common">Prickly pear cactus</name>
    <name type="synonym">Opuntia cardona</name>
    <dbReference type="NCBI Taxonomy" id="393608"/>
    <lineage>
        <taxon>Eukaryota</taxon>
        <taxon>Viridiplantae</taxon>
        <taxon>Streptophyta</taxon>
        <taxon>Embryophyta</taxon>
        <taxon>Tracheophyta</taxon>
        <taxon>Spermatophyta</taxon>
        <taxon>Magnoliopsida</taxon>
        <taxon>eudicotyledons</taxon>
        <taxon>Gunneridae</taxon>
        <taxon>Pentapetalae</taxon>
        <taxon>Caryophyllales</taxon>
        <taxon>Cactineae</taxon>
        <taxon>Cactaceae</taxon>
        <taxon>Opuntioideae</taxon>
        <taxon>Opuntia</taxon>
    </lineage>
</organism>
<sequence length="99" mass="11959">MFFLLLLRDCHHLVGYCHILLKSANVELNFTLGLQIGFHFHSFFFIHGLQSFNYHLLATLESKAELLFHRGNNNFLYFFWFSKFFMSHKCYTTFFRMCT</sequence>
<dbReference type="EMBL" id="GISG01049996">
    <property type="protein sequence ID" value="MBA4625051.1"/>
    <property type="molecule type" value="Transcribed_RNA"/>
</dbReference>
<reference evidence="1" key="1">
    <citation type="journal article" date="2013" name="J. Plant Res.">
        <title>Effect of fungi and light on seed germination of three Opuntia species from semiarid lands of central Mexico.</title>
        <authorList>
            <person name="Delgado-Sanchez P."/>
            <person name="Jimenez-Bremont J.F."/>
            <person name="Guerrero-Gonzalez Mde L."/>
            <person name="Flores J."/>
        </authorList>
    </citation>
    <scope>NUCLEOTIDE SEQUENCE</scope>
    <source>
        <tissue evidence="1">Cladode</tissue>
    </source>
</reference>